<protein>
    <submittedName>
        <fullName evidence="6">Histidine protein kinase NIK1</fullName>
    </submittedName>
</protein>
<dbReference type="Gene3D" id="3.30.565.10">
    <property type="entry name" value="Histidine kinase-like ATPase, C-terminal domain"/>
    <property type="match status" value="1"/>
</dbReference>
<evidence type="ECO:0000259" key="4">
    <source>
        <dbReference type="PROSITE" id="PS50109"/>
    </source>
</evidence>
<dbReference type="SUPFAM" id="SSF55874">
    <property type="entry name" value="ATPase domain of HSP90 chaperone/DNA topoisomerase II/histidine kinase"/>
    <property type="match status" value="1"/>
</dbReference>
<dbReference type="InterPro" id="IPR011006">
    <property type="entry name" value="CheY-like_superfamily"/>
</dbReference>
<dbReference type="Pfam" id="PF02518">
    <property type="entry name" value="HATPase_c"/>
    <property type="match status" value="1"/>
</dbReference>
<evidence type="ECO:0000313" key="6">
    <source>
        <dbReference type="EMBL" id="KAL0483160.1"/>
    </source>
</evidence>
<dbReference type="SUPFAM" id="SSF52172">
    <property type="entry name" value="CheY-like"/>
    <property type="match status" value="1"/>
</dbReference>
<dbReference type="Gene3D" id="3.40.50.2300">
    <property type="match status" value="1"/>
</dbReference>
<dbReference type="SMART" id="SM00387">
    <property type="entry name" value="HATPase_c"/>
    <property type="match status" value="1"/>
</dbReference>
<dbReference type="PRINTS" id="PR00344">
    <property type="entry name" value="BCTRLSENSOR"/>
</dbReference>
<dbReference type="PANTHER" id="PTHR45339">
    <property type="entry name" value="HYBRID SIGNAL TRANSDUCTION HISTIDINE KINASE J"/>
    <property type="match status" value="1"/>
</dbReference>
<dbReference type="InterPro" id="IPR004358">
    <property type="entry name" value="Sig_transdc_His_kin-like_C"/>
</dbReference>
<dbReference type="PANTHER" id="PTHR45339:SF1">
    <property type="entry name" value="HYBRID SIGNAL TRANSDUCTION HISTIDINE KINASE J"/>
    <property type="match status" value="1"/>
</dbReference>
<feature type="domain" description="Histidine kinase" evidence="4">
    <location>
        <begin position="28"/>
        <end position="100"/>
    </location>
</feature>
<reference evidence="6 7" key="1">
    <citation type="submission" date="2024-03" db="EMBL/GenBank/DDBJ databases">
        <title>The Acrasis kona genome and developmental transcriptomes reveal deep origins of eukaryotic multicellular pathways.</title>
        <authorList>
            <person name="Sheikh S."/>
            <person name="Fu C.-J."/>
            <person name="Brown M.W."/>
            <person name="Baldauf S.L."/>
        </authorList>
    </citation>
    <scope>NUCLEOTIDE SEQUENCE [LARGE SCALE GENOMIC DNA]</scope>
    <source>
        <strain evidence="6 7">ATCC MYA-3509</strain>
    </source>
</reference>
<dbReference type="PROSITE" id="PS50110">
    <property type="entry name" value="RESPONSE_REGULATORY"/>
    <property type="match status" value="1"/>
</dbReference>
<evidence type="ECO:0000256" key="2">
    <source>
        <dbReference type="ARBA" id="ARBA00023012"/>
    </source>
</evidence>
<evidence type="ECO:0000259" key="5">
    <source>
        <dbReference type="PROSITE" id="PS50110"/>
    </source>
</evidence>
<accession>A0AAW2Z1D5</accession>
<feature type="modified residue" description="4-aspartylphosphate" evidence="3">
    <location>
        <position position="334"/>
    </location>
</feature>
<dbReference type="GO" id="GO:0000160">
    <property type="term" value="P:phosphorelay signal transduction system"/>
    <property type="evidence" value="ECO:0007669"/>
    <property type="project" value="UniProtKB-KW"/>
</dbReference>
<keyword evidence="6" id="KW-0418">Kinase</keyword>
<keyword evidence="7" id="KW-1185">Reference proteome</keyword>
<dbReference type="InterPro" id="IPR001789">
    <property type="entry name" value="Sig_transdc_resp-reg_receiver"/>
</dbReference>
<dbReference type="InterPro" id="IPR003594">
    <property type="entry name" value="HATPase_dom"/>
</dbReference>
<evidence type="ECO:0000256" key="1">
    <source>
        <dbReference type="ARBA" id="ARBA00022553"/>
    </source>
</evidence>
<dbReference type="Proteomes" id="UP001431209">
    <property type="component" value="Unassembled WGS sequence"/>
</dbReference>
<evidence type="ECO:0000313" key="7">
    <source>
        <dbReference type="Proteomes" id="UP001431209"/>
    </source>
</evidence>
<dbReference type="SMART" id="SM00448">
    <property type="entry name" value="REC"/>
    <property type="match status" value="1"/>
</dbReference>
<sequence length="413" mass="46374">MQATPKPSSRQRVEYDDDDDGTFNVWYFSVVDFGIGIQADKLHLLFQPFSQVNPVGTNFGGTGLGLTICKKIMNAMSGEIHVHSTFGHGTTFTVEVPLGNSVAKETTSRNLGLGPQHKSLVCDGFQVIILTKYTNLGECISKWYRDVMSAKMVDVGSNPKLEDSHWRSQIIKYDMVVIDADFLSECEILFQVPMKRVLLFGAHNEKAMGELNELDCVCVEAVMKPCKLTSFVNQTRSLVDTFNLRGNMRMFPRNKLRKRKSFDVTKIQTNPVPANQEREDFNVLIVDDNQIGQRVAMACLDRANVRYSVSANGLDALKKLTGGDGSRYDMVVMDNYMPEMTGVECARKIREFEECDANGHRHFIVGLSGTTNRSEMDEMMSVVDEYFMKPLSSALLVDLVRTRIQAKKKAALL</sequence>
<dbReference type="AlphaFoldDB" id="A0AAW2Z1D5"/>
<feature type="domain" description="Response regulatory" evidence="5">
    <location>
        <begin position="282"/>
        <end position="404"/>
    </location>
</feature>
<dbReference type="Pfam" id="PF00072">
    <property type="entry name" value="Response_reg"/>
    <property type="match status" value="1"/>
</dbReference>
<dbReference type="CDD" id="cd17546">
    <property type="entry name" value="REC_hyHK_CKI1_RcsC-like"/>
    <property type="match status" value="1"/>
</dbReference>
<name>A0AAW2Z1D5_9EUKA</name>
<dbReference type="InterPro" id="IPR036890">
    <property type="entry name" value="HATPase_C_sf"/>
</dbReference>
<keyword evidence="2" id="KW-0902">Two-component regulatory system</keyword>
<gene>
    <name evidence="6" type="ORF">AKO1_015170</name>
</gene>
<organism evidence="6 7">
    <name type="scientific">Acrasis kona</name>
    <dbReference type="NCBI Taxonomy" id="1008807"/>
    <lineage>
        <taxon>Eukaryota</taxon>
        <taxon>Discoba</taxon>
        <taxon>Heterolobosea</taxon>
        <taxon>Tetramitia</taxon>
        <taxon>Eutetramitia</taxon>
        <taxon>Acrasidae</taxon>
        <taxon>Acrasis</taxon>
    </lineage>
</organism>
<keyword evidence="6" id="KW-0808">Transferase</keyword>
<dbReference type="PROSITE" id="PS50109">
    <property type="entry name" value="HIS_KIN"/>
    <property type="match status" value="1"/>
</dbReference>
<dbReference type="InterPro" id="IPR005467">
    <property type="entry name" value="His_kinase_dom"/>
</dbReference>
<dbReference type="EMBL" id="JAOPGA020000942">
    <property type="protein sequence ID" value="KAL0483160.1"/>
    <property type="molecule type" value="Genomic_DNA"/>
</dbReference>
<evidence type="ECO:0000256" key="3">
    <source>
        <dbReference type="PROSITE-ProRule" id="PRU00169"/>
    </source>
</evidence>
<dbReference type="GO" id="GO:0016301">
    <property type="term" value="F:kinase activity"/>
    <property type="evidence" value="ECO:0007669"/>
    <property type="project" value="UniProtKB-KW"/>
</dbReference>
<comment type="caution">
    <text evidence="6">The sequence shown here is derived from an EMBL/GenBank/DDBJ whole genome shotgun (WGS) entry which is preliminary data.</text>
</comment>
<proteinExistence type="predicted"/>
<keyword evidence="1 3" id="KW-0597">Phosphoprotein</keyword>